<dbReference type="EMBL" id="BARU01027054">
    <property type="protein sequence ID" value="GAH69875.1"/>
    <property type="molecule type" value="Genomic_DNA"/>
</dbReference>
<name>X1IKT2_9ZZZZ</name>
<reference evidence="1" key="1">
    <citation type="journal article" date="2014" name="Front. Microbiol.">
        <title>High frequency of phylogenetically diverse reductive dehalogenase-homologous genes in deep subseafloor sedimentary metagenomes.</title>
        <authorList>
            <person name="Kawai M."/>
            <person name="Futagami T."/>
            <person name="Toyoda A."/>
            <person name="Takaki Y."/>
            <person name="Nishi S."/>
            <person name="Hori S."/>
            <person name="Arai W."/>
            <person name="Tsubouchi T."/>
            <person name="Morono Y."/>
            <person name="Uchiyama I."/>
            <person name="Ito T."/>
            <person name="Fujiyama A."/>
            <person name="Inagaki F."/>
            <person name="Takami H."/>
        </authorList>
    </citation>
    <scope>NUCLEOTIDE SEQUENCE</scope>
    <source>
        <strain evidence="1">Expedition CK06-06</strain>
    </source>
</reference>
<accession>X1IKT2</accession>
<proteinExistence type="predicted"/>
<organism evidence="1">
    <name type="scientific">marine sediment metagenome</name>
    <dbReference type="NCBI Taxonomy" id="412755"/>
    <lineage>
        <taxon>unclassified sequences</taxon>
        <taxon>metagenomes</taxon>
        <taxon>ecological metagenomes</taxon>
    </lineage>
</organism>
<evidence type="ECO:0000313" key="1">
    <source>
        <dbReference type="EMBL" id="GAH69875.1"/>
    </source>
</evidence>
<protein>
    <submittedName>
        <fullName evidence="1">Uncharacterized protein</fullName>
    </submittedName>
</protein>
<gene>
    <name evidence="1" type="ORF">S03H2_43377</name>
</gene>
<dbReference type="AlphaFoldDB" id="X1IKT2"/>
<sequence length="152" mass="17200">MAQDEASKKAHENTLWKIAGNLVSKYYDFLPQLIKLSFEELQKQLPKSATQSWLVWADSLVTSKRIDQEMADEIKRLISEPFPLGIIYFIMAVVGVNKAEFENLMSAYMMGKQYEIMGSTTPHPAPVQVLVQSAIIDPGRTTENRAELKKHG</sequence>
<feature type="non-terminal residue" evidence="1">
    <location>
        <position position="152"/>
    </location>
</feature>
<comment type="caution">
    <text evidence="1">The sequence shown here is derived from an EMBL/GenBank/DDBJ whole genome shotgun (WGS) entry which is preliminary data.</text>
</comment>